<feature type="region of interest" description="Disordered" evidence="1">
    <location>
        <begin position="104"/>
        <end position="152"/>
    </location>
</feature>
<evidence type="ECO:0000256" key="1">
    <source>
        <dbReference type="SAM" id="MobiDB-lite"/>
    </source>
</evidence>
<dbReference type="AlphaFoldDB" id="A0A0E3C0U7"/>
<feature type="compositionally biased region" description="Basic residues" evidence="1">
    <location>
        <begin position="129"/>
        <end position="142"/>
    </location>
</feature>
<gene>
    <name evidence="2" type="ORF">P245_15220</name>
</gene>
<name>A0A0E3C0U7_9BURK</name>
<proteinExistence type="predicted"/>
<organism evidence="2 3">
    <name type="scientific">Comamonas thiooxydans</name>
    <dbReference type="NCBI Taxonomy" id="363952"/>
    <lineage>
        <taxon>Bacteria</taxon>
        <taxon>Pseudomonadati</taxon>
        <taxon>Pseudomonadota</taxon>
        <taxon>Betaproteobacteria</taxon>
        <taxon>Burkholderiales</taxon>
        <taxon>Comamonadaceae</taxon>
        <taxon>Comamonas</taxon>
    </lineage>
</organism>
<accession>A0A0E3C0U7</accession>
<dbReference type="Pfam" id="PF16459">
    <property type="entry name" value="Phage_TAC_13"/>
    <property type="match status" value="1"/>
</dbReference>
<sequence length="152" mass="16556">MNIQDLMNRGGFVDSAPVHKEIKWLDKDGTIHIDHIWVVRQPFGVMESFSGKGEPDRSQGAKMISLSVRLGIEKPSEELTYDQAYNLWPSLAWAMVIAINEVNAPKNSQPPMNSSTSSSSQASAAGQLRKPRRTSATKKSSRGKSTGGSTAP</sequence>
<protein>
    <submittedName>
        <fullName evidence="2">Uncharacterized protein</fullName>
    </submittedName>
</protein>
<dbReference type="InterPro" id="IPR024410">
    <property type="entry name" value="Phage_TAC_12"/>
</dbReference>
<comment type="caution">
    <text evidence="2">The sequence shown here is derived from an EMBL/GenBank/DDBJ whole genome shotgun (WGS) entry which is preliminary data.</text>
</comment>
<dbReference type="RefSeq" id="WP_034380232.1">
    <property type="nucleotide sequence ID" value="NZ_AWTN01000095.1"/>
</dbReference>
<evidence type="ECO:0000313" key="3">
    <source>
        <dbReference type="Proteomes" id="UP000029567"/>
    </source>
</evidence>
<feature type="compositionally biased region" description="Low complexity" evidence="1">
    <location>
        <begin position="114"/>
        <end position="125"/>
    </location>
</feature>
<dbReference type="EMBL" id="AWTN01000095">
    <property type="protein sequence ID" value="KGG90671.1"/>
    <property type="molecule type" value="Genomic_DNA"/>
</dbReference>
<reference evidence="2 3" key="1">
    <citation type="submission" date="2013-09" db="EMBL/GenBank/DDBJ databases">
        <title>High correlation between genotypes and phenotypes of environmental bacteria Comamonas testosteroni strains.</title>
        <authorList>
            <person name="Liu L."/>
            <person name="Zhu W."/>
            <person name="Xia X."/>
            <person name="Xu B."/>
            <person name="Luo M."/>
            <person name="Wang G."/>
        </authorList>
    </citation>
    <scope>NUCLEOTIDE SEQUENCE [LARGE SCALE GENOMIC DNA]</scope>
    <source>
        <strain evidence="2 3">JL14</strain>
    </source>
</reference>
<feature type="compositionally biased region" description="Low complexity" evidence="1">
    <location>
        <begin position="143"/>
        <end position="152"/>
    </location>
</feature>
<evidence type="ECO:0000313" key="2">
    <source>
        <dbReference type="EMBL" id="KGG90671.1"/>
    </source>
</evidence>
<dbReference type="Proteomes" id="UP000029567">
    <property type="component" value="Unassembled WGS sequence"/>
</dbReference>